<evidence type="ECO:0000313" key="3">
    <source>
        <dbReference type="Proteomes" id="UP000031982"/>
    </source>
</evidence>
<organism evidence="2 3">
    <name type="scientific">Bacillus badius</name>
    <dbReference type="NCBI Taxonomy" id="1455"/>
    <lineage>
        <taxon>Bacteria</taxon>
        <taxon>Bacillati</taxon>
        <taxon>Bacillota</taxon>
        <taxon>Bacilli</taxon>
        <taxon>Bacillales</taxon>
        <taxon>Bacillaceae</taxon>
        <taxon>Pseudobacillus</taxon>
    </lineage>
</organism>
<proteinExistence type="predicted"/>
<dbReference type="RefSeq" id="WP_041113809.1">
    <property type="nucleotide sequence ID" value="NZ_JARTHD010000045.1"/>
</dbReference>
<reference evidence="2 3" key="1">
    <citation type="submission" date="2015-01" db="EMBL/GenBank/DDBJ databases">
        <title>Genome Assembly of Bacillus badius MTCC 1458.</title>
        <authorList>
            <person name="Verma A."/>
            <person name="Khatri I."/>
            <person name="Mual P."/>
            <person name="Subramanian S."/>
            <person name="Krishnamurthi S."/>
        </authorList>
    </citation>
    <scope>NUCLEOTIDE SEQUENCE [LARGE SCALE GENOMIC DNA]</scope>
    <source>
        <strain evidence="2 3">MTCC 1458</strain>
    </source>
</reference>
<feature type="domain" description="DUF2529" evidence="1">
    <location>
        <begin position="1"/>
        <end position="169"/>
    </location>
</feature>
<accession>A0ABR5AVB3</accession>
<gene>
    <name evidence="2" type="ORF">SD77_4376</name>
</gene>
<dbReference type="SUPFAM" id="SSF53697">
    <property type="entry name" value="SIS domain"/>
    <property type="match status" value="1"/>
</dbReference>
<comment type="caution">
    <text evidence="2">The sequence shown here is derived from an EMBL/GenBank/DDBJ whole genome shotgun (WGS) entry which is preliminary data.</text>
</comment>
<dbReference type="Pfam" id="PF10740">
    <property type="entry name" value="DUF2529"/>
    <property type="match status" value="1"/>
</dbReference>
<dbReference type="EMBL" id="JXLP01000009">
    <property type="protein sequence ID" value="KIL78696.1"/>
    <property type="molecule type" value="Genomic_DNA"/>
</dbReference>
<sequence length="173" mass="18574">MLKMLTTQLNGLFQRIADKEADQIEDGARLLAQAAVGEGKIYIKGFQEMKAVEAEAASGAEPLPCGCPLDSMDDLAGHDRVLLVSRFAHDPEAAAAAAALRERGIPFVAAAGRMPNEEPSLAQMADVFIDTRLTKGLLPDENGGRTGFPSSLAALYIYFALKLTIEEILQELE</sequence>
<dbReference type="Gene3D" id="3.40.50.10490">
    <property type="entry name" value="Glucose-6-phosphate isomerase like protein, domain 1"/>
    <property type="match status" value="1"/>
</dbReference>
<protein>
    <recommendedName>
        <fullName evidence="1">DUF2529 domain-containing protein</fullName>
    </recommendedName>
</protein>
<dbReference type="InterPro" id="IPR046348">
    <property type="entry name" value="SIS_dom_sf"/>
</dbReference>
<keyword evidence="3" id="KW-1185">Reference proteome</keyword>
<dbReference type="Proteomes" id="UP000031982">
    <property type="component" value="Unassembled WGS sequence"/>
</dbReference>
<evidence type="ECO:0000259" key="1">
    <source>
        <dbReference type="Pfam" id="PF10740"/>
    </source>
</evidence>
<name>A0ABR5AVB3_BACBA</name>
<evidence type="ECO:0000313" key="2">
    <source>
        <dbReference type="EMBL" id="KIL78696.1"/>
    </source>
</evidence>
<dbReference type="InterPro" id="IPR019676">
    <property type="entry name" value="DUF2529"/>
</dbReference>